<organism evidence="2 3">
    <name type="scientific">Pelagimonas phthalicica</name>
    <dbReference type="NCBI Taxonomy" id="1037362"/>
    <lineage>
        <taxon>Bacteria</taxon>
        <taxon>Pseudomonadati</taxon>
        <taxon>Pseudomonadota</taxon>
        <taxon>Alphaproteobacteria</taxon>
        <taxon>Rhodobacterales</taxon>
        <taxon>Roseobacteraceae</taxon>
        <taxon>Pelagimonas</taxon>
    </lineage>
</organism>
<dbReference type="AlphaFoldDB" id="A0A238J9Q6"/>
<dbReference type="Gene3D" id="3.30.1330.40">
    <property type="entry name" value="RutC-like"/>
    <property type="match status" value="1"/>
</dbReference>
<dbReference type="CDD" id="cd02199">
    <property type="entry name" value="YjgF_YER057c_UK114_like_1"/>
    <property type="match status" value="1"/>
</dbReference>
<feature type="domain" description="Endoribonuclease L-PSP/chorismate mutase-like" evidence="1">
    <location>
        <begin position="6"/>
        <end position="143"/>
    </location>
</feature>
<evidence type="ECO:0000259" key="1">
    <source>
        <dbReference type="Pfam" id="PF14588"/>
    </source>
</evidence>
<dbReference type="SUPFAM" id="SSF55298">
    <property type="entry name" value="YjgF-like"/>
    <property type="match status" value="1"/>
</dbReference>
<keyword evidence="3" id="KW-1185">Reference proteome</keyword>
<name>A0A238J9Q6_9RHOB</name>
<accession>A0A238J9Q6</accession>
<dbReference type="Proteomes" id="UP000225972">
    <property type="component" value="Unassembled WGS sequence"/>
</dbReference>
<dbReference type="PANTHER" id="PTHR43760">
    <property type="entry name" value="ENDORIBONUCLEASE-RELATED"/>
    <property type="match status" value="1"/>
</dbReference>
<dbReference type="PANTHER" id="PTHR43760:SF1">
    <property type="entry name" value="ENDORIBONUCLEASE L-PSP_CHORISMATE MUTASE-LIKE DOMAIN-CONTAINING PROTEIN"/>
    <property type="match status" value="1"/>
</dbReference>
<protein>
    <submittedName>
        <fullName evidence="2">Endoribonuclease L-PSP</fullName>
    </submittedName>
</protein>
<dbReference type="OrthoDB" id="9806350at2"/>
<evidence type="ECO:0000313" key="3">
    <source>
        <dbReference type="Proteomes" id="UP000225972"/>
    </source>
</evidence>
<dbReference type="InterPro" id="IPR035959">
    <property type="entry name" value="RutC-like_sf"/>
</dbReference>
<dbReference type="InterPro" id="IPR013813">
    <property type="entry name" value="Endoribo_LPSP/chorism_mut-like"/>
</dbReference>
<dbReference type="RefSeq" id="WP_099243292.1">
    <property type="nucleotide sequence ID" value="NZ_FXXP01000001.1"/>
</dbReference>
<sequence>MPNIETALKALGIELPDAPKPLGNFAPYLIDGTDLFISGQISIDPNGRVITGRLGEEVSIEQGQEAARCCAIGLLARAKGALRDLERIDRLVKLGAFVNAAPGFAAHPQVVNGASDLMVAALGAEKGTHVRFAVGSSSLPANAAVEIEAHFRIQA</sequence>
<evidence type="ECO:0000313" key="2">
    <source>
        <dbReference type="EMBL" id="SMX27095.1"/>
    </source>
</evidence>
<proteinExistence type="predicted"/>
<dbReference type="Pfam" id="PF14588">
    <property type="entry name" value="YjgF_endoribonc"/>
    <property type="match status" value="1"/>
</dbReference>
<dbReference type="EMBL" id="FXXP01000001">
    <property type="protein sequence ID" value="SMX27095.1"/>
    <property type="molecule type" value="Genomic_DNA"/>
</dbReference>
<gene>
    <name evidence="2" type="ORF">TRP8649_01197</name>
</gene>
<reference evidence="3" key="1">
    <citation type="submission" date="2017-05" db="EMBL/GenBank/DDBJ databases">
        <authorList>
            <person name="Rodrigo-Torres L."/>
            <person name="Arahal R. D."/>
            <person name="Lucena T."/>
        </authorList>
    </citation>
    <scope>NUCLEOTIDE SEQUENCE [LARGE SCALE GENOMIC DNA]</scope>
    <source>
        <strain evidence="3">CECT 8649</strain>
    </source>
</reference>